<evidence type="ECO:0000313" key="7">
    <source>
        <dbReference type="Proteomes" id="UP000037822"/>
    </source>
</evidence>
<sequence length="145" mass="15695">MLKILIAEDNDMLASLFKDYLSQVGFDVVGVARTVGDAVDLAITHQPDVAVVDYRIGSRLGTEIVRQLPLTSRPAILYLSGEPLGRVLTKADGEGFIQKPVSLDDLAKALSLAWQIRSNSVAASQPVPARFFTLGLEPTLSQRFA</sequence>
<dbReference type="SUPFAM" id="SSF52172">
    <property type="entry name" value="CheY-like"/>
    <property type="match status" value="1"/>
</dbReference>
<keyword evidence="3" id="KW-0804">Transcription</keyword>
<dbReference type="PANTHER" id="PTHR44591:SF3">
    <property type="entry name" value="RESPONSE REGULATORY DOMAIN-CONTAINING PROTEIN"/>
    <property type="match status" value="1"/>
</dbReference>
<evidence type="ECO:0000256" key="4">
    <source>
        <dbReference type="PROSITE-ProRule" id="PRU00169"/>
    </source>
</evidence>
<keyword evidence="2" id="KW-0805">Transcription regulation</keyword>
<proteinExistence type="predicted"/>
<dbReference type="SMART" id="SM00448">
    <property type="entry name" value="REC"/>
    <property type="match status" value="1"/>
</dbReference>
<evidence type="ECO:0000256" key="2">
    <source>
        <dbReference type="ARBA" id="ARBA00023015"/>
    </source>
</evidence>
<dbReference type="PATRIC" id="fig|1526658.3.peg.4807"/>
<dbReference type="PANTHER" id="PTHR44591">
    <property type="entry name" value="STRESS RESPONSE REGULATOR PROTEIN 1"/>
    <property type="match status" value="1"/>
</dbReference>
<feature type="modified residue" description="4-aspartylphosphate" evidence="4">
    <location>
        <position position="53"/>
    </location>
</feature>
<dbReference type="PROSITE" id="PS50110">
    <property type="entry name" value="RESPONSE_REGULATORY"/>
    <property type="match status" value="1"/>
</dbReference>
<accession>A0A0N1MYG3</accession>
<dbReference type="AlphaFoldDB" id="A0A0N1MYG3"/>
<dbReference type="InterPro" id="IPR001789">
    <property type="entry name" value="Sig_transdc_resp-reg_receiver"/>
</dbReference>
<dbReference type="Pfam" id="PF00072">
    <property type="entry name" value="Response_reg"/>
    <property type="match status" value="1"/>
</dbReference>
<evidence type="ECO:0000313" key="6">
    <source>
        <dbReference type="EMBL" id="KPH73661.1"/>
    </source>
</evidence>
<name>A0A0N1MYG3_9HYPH</name>
<dbReference type="EMBL" id="LGSZ01000095">
    <property type="protein sequence ID" value="KPH73661.1"/>
    <property type="molecule type" value="Genomic_DNA"/>
</dbReference>
<organism evidence="6 7">
    <name type="scientific">Bosea vaviloviae</name>
    <dbReference type="NCBI Taxonomy" id="1526658"/>
    <lineage>
        <taxon>Bacteria</taxon>
        <taxon>Pseudomonadati</taxon>
        <taxon>Pseudomonadota</taxon>
        <taxon>Alphaproteobacteria</taxon>
        <taxon>Hyphomicrobiales</taxon>
        <taxon>Boseaceae</taxon>
        <taxon>Bosea</taxon>
    </lineage>
</organism>
<keyword evidence="7" id="KW-1185">Reference proteome</keyword>
<dbReference type="InterPro" id="IPR011006">
    <property type="entry name" value="CheY-like_superfamily"/>
</dbReference>
<dbReference type="InterPro" id="IPR050595">
    <property type="entry name" value="Bact_response_regulator"/>
</dbReference>
<evidence type="ECO:0000256" key="1">
    <source>
        <dbReference type="ARBA" id="ARBA00022553"/>
    </source>
</evidence>
<dbReference type="GO" id="GO:0000160">
    <property type="term" value="P:phosphorelay signal transduction system"/>
    <property type="evidence" value="ECO:0007669"/>
    <property type="project" value="InterPro"/>
</dbReference>
<dbReference type="Gene3D" id="3.40.50.2300">
    <property type="match status" value="1"/>
</dbReference>
<evidence type="ECO:0000259" key="5">
    <source>
        <dbReference type="PROSITE" id="PS50110"/>
    </source>
</evidence>
<comment type="caution">
    <text evidence="6">The sequence shown here is derived from an EMBL/GenBank/DDBJ whole genome shotgun (WGS) entry which is preliminary data.</text>
</comment>
<gene>
    <name evidence="6" type="ORF">AE618_26335</name>
</gene>
<keyword evidence="1 4" id="KW-0597">Phosphoprotein</keyword>
<evidence type="ECO:0000256" key="3">
    <source>
        <dbReference type="ARBA" id="ARBA00023163"/>
    </source>
</evidence>
<dbReference type="RefSeq" id="WP_054212009.1">
    <property type="nucleotide sequence ID" value="NZ_LGSZ01000095.1"/>
</dbReference>
<reference evidence="6 7" key="1">
    <citation type="submission" date="2015-07" db="EMBL/GenBank/DDBJ databases">
        <title>Whole genome sequencing of Bosea vaviloviae isolated from cave pool.</title>
        <authorList>
            <person name="Tan N.E.H."/>
            <person name="Lee Y.P."/>
            <person name="Gan H.M."/>
            <person name="Barton H."/>
            <person name="Savka M.A."/>
        </authorList>
    </citation>
    <scope>NUCLEOTIDE SEQUENCE [LARGE SCALE GENOMIC DNA]</scope>
    <source>
        <strain evidence="6 7">SD260</strain>
    </source>
</reference>
<protein>
    <recommendedName>
        <fullName evidence="5">Response regulatory domain-containing protein</fullName>
    </recommendedName>
</protein>
<feature type="domain" description="Response regulatory" evidence="5">
    <location>
        <begin position="3"/>
        <end position="114"/>
    </location>
</feature>
<dbReference type="Proteomes" id="UP000037822">
    <property type="component" value="Unassembled WGS sequence"/>
</dbReference>